<organism evidence="2 3">
    <name type="scientific">Oryza sativa subsp. japonica</name>
    <name type="common">Rice</name>
    <dbReference type="NCBI Taxonomy" id="39947"/>
    <lineage>
        <taxon>Eukaryota</taxon>
        <taxon>Viridiplantae</taxon>
        <taxon>Streptophyta</taxon>
        <taxon>Embryophyta</taxon>
        <taxon>Tracheophyta</taxon>
        <taxon>Spermatophyta</taxon>
        <taxon>Magnoliopsida</taxon>
        <taxon>Liliopsida</taxon>
        <taxon>Poales</taxon>
        <taxon>Poaceae</taxon>
        <taxon>BOP clade</taxon>
        <taxon>Oryzoideae</taxon>
        <taxon>Oryzeae</taxon>
        <taxon>Oryzinae</taxon>
        <taxon>Oryza</taxon>
        <taxon>Oryza sativa</taxon>
    </lineage>
</organism>
<proteinExistence type="predicted"/>
<name>Q84MR0_ORYSJ</name>
<protein>
    <submittedName>
        <fullName evidence="2">Uncharacterized protein</fullName>
    </submittedName>
</protein>
<gene>
    <name evidence="2" type="primary">OSJNBa0030J19.20</name>
</gene>
<evidence type="ECO:0000313" key="3">
    <source>
        <dbReference type="Proteomes" id="UP000000763"/>
    </source>
</evidence>
<reference evidence="3" key="1">
    <citation type="journal article" date="2005" name="Nature">
        <title>The map-based sequence of the rice genome.</title>
        <authorList>
            <consortium name="International rice genome sequencing project (IRGSP)"/>
            <person name="Matsumoto T."/>
            <person name="Wu J."/>
            <person name="Kanamori H."/>
            <person name="Katayose Y."/>
            <person name="Fujisawa M."/>
            <person name="Namiki N."/>
            <person name="Mizuno H."/>
            <person name="Yamamoto K."/>
            <person name="Antonio B.A."/>
            <person name="Baba T."/>
            <person name="Sakata K."/>
            <person name="Nagamura Y."/>
            <person name="Aoki H."/>
            <person name="Arikawa K."/>
            <person name="Arita K."/>
            <person name="Bito T."/>
            <person name="Chiden Y."/>
            <person name="Fujitsuka N."/>
            <person name="Fukunaka R."/>
            <person name="Hamada M."/>
            <person name="Harada C."/>
            <person name="Hayashi A."/>
            <person name="Hijishita S."/>
            <person name="Honda M."/>
            <person name="Hosokawa S."/>
            <person name="Ichikawa Y."/>
            <person name="Idonuma A."/>
            <person name="Iijima M."/>
            <person name="Ikeda M."/>
            <person name="Ikeno M."/>
            <person name="Ito K."/>
            <person name="Ito S."/>
            <person name="Ito T."/>
            <person name="Ito Y."/>
            <person name="Ito Y."/>
            <person name="Iwabuchi A."/>
            <person name="Kamiya K."/>
            <person name="Karasawa W."/>
            <person name="Kurita K."/>
            <person name="Katagiri S."/>
            <person name="Kikuta A."/>
            <person name="Kobayashi H."/>
            <person name="Kobayashi N."/>
            <person name="Machita K."/>
            <person name="Maehara T."/>
            <person name="Masukawa M."/>
            <person name="Mizubayashi T."/>
            <person name="Mukai Y."/>
            <person name="Nagasaki H."/>
            <person name="Nagata Y."/>
            <person name="Naito S."/>
            <person name="Nakashima M."/>
            <person name="Nakama Y."/>
            <person name="Nakamichi Y."/>
            <person name="Nakamura M."/>
            <person name="Meguro A."/>
            <person name="Negishi M."/>
            <person name="Ohta I."/>
            <person name="Ohta T."/>
            <person name="Okamoto M."/>
            <person name="Ono N."/>
            <person name="Saji S."/>
            <person name="Sakaguchi M."/>
            <person name="Sakai K."/>
            <person name="Shibata M."/>
            <person name="Shimokawa T."/>
            <person name="Song J."/>
            <person name="Takazaki Y."/>
            <person name="Terasawa K."/>
            <person name="Tsugane M."/>
            <person name="Tsuji K."/>
            <person name="Ueda S."/>
            <person name="Waki K."/>
            <person name="Yamagata H."/>
            <person name="Yamamoto M."/>
            <person name="Yamamoto S."/>
            <person name="Yamane H."/>
            <person name="Yoshiki S."/>
            <person name="Yoshihara R."/>
            <person name="Yukawa K."/>
            <person name="Zhong H."/>
            <person name="Yano M."/>
            <person name="Yuan Q."/>
            <person name="Ouyang S."/>
            <person name="Liu J."/>
            <person name="Jones K.M."/>
            <person name="Gansberger K."/>
            <person name="Moffat K."/>
            <person name="Hill J."/>
            <person name="Bera J."/>
            <person name="Fadrosh D."/>
            <person name="Jin S."/>
            <person name="Johri S."/>
            <person name="Kim M."/>
            <person name="Overton L."/>
            <person name="Reardon M."/>
            <person name="Tsitrin T."/>
            <person name="Vuong H."/>
            <person name="Weaver B."/>
            <person name="Ciecko A."/>
            <person name="Tallon L."/>
            <person name="Jackson J."/>
            <person name="Pai G."/>
            <person name="Aken S.V."/>
            <person name="Utterback T."/>
            <person name="Reidmuller S."/>
            <person name="Feldblyum T."/>
            <person name="Hsiao J."/>
            <person name="Zismann V."/>
            <person name="Iobst S."/>
            <person name="de Vazeille A.R."/>
            <person name="Buell C.R."/>
            <person name="Ying K."/>
            <person name="Li Y."/>
            <person name="Lu T."/>
            <person name="Huang Y."/>
            <person name="Zhao Q."/>
            <person name="Feng Q."/>
            <person name="Zhang L."/>
            <person name="Zhu J."/>
            <person name="Weng Q."/>
            <person name="Mu J."/>
            <person name="Lu Y."/>
            <person name="Fan D."/>
            <person name="Liu Y."/>
            <person name="Guan J."/>
            <person name="Zhang Y."/>
            <person name="Yu S."/>
            <person name="Liu X."/>
            <person name="Zhang Y."/>
            <person name="Hong G."/>
            <person name="Han B."/>
            <person name="Choisne N."/>
            <person name="Demange N."/>
            <person name="Orjeda G."/>
            <person name="Samain S."/>
            <person name="Cattolico L."/>
            <person name="Pelletier E."/>
            <person name="Couloux A."/>
            <person name="Segurens B."/>
            <person name="Wincker P."/>
            <person name="D'Hont A."/>
            <person name="Scarpelli C."/>
            <person name="Weissenbach J."/>
            <person name="Salanoubat M."/>
            <person name="Quetier F."/>
            <person name="Yu Y."/>
            <person name="Kim H.R."/>
            <person name="Rambo T."/>
            <person name="Currie J."/>
            <person name="Collura K."/>
            <person name="Luo M."/>
            <person name="Yang T."/>
            <person name="Ammiraju J.S.S."/>
            <person name="Engler F."/>
            <person name="Soderlund C."/>
            <person name="Wing R.A."/>
            <person name="Palmer L.E."/>
            <person name="de la Bastide M."/>
            <person name="Spiegel L."/>
            <person name="Nascimento L."/>
            <person name="Zutavern T."/>
            <person name="O'Shaughnessy A."/>
            <person name="Dike S."/>
            <person name="Dedhia N."/>
            <person name="Preston R."/>
            <person name="Balija V."/>
            <person name="McCombie W.R."/>
            <person name="Chow T."/>
            <person name="Chen H."/>
            <person name="Chung M."/>
            <person name="Chen C."/>
            <person name="Shaw J."/>
            <person name="Wu H."/>
            <person name="Hsiao K."/>
            <person name="Chao Y."/>
            <person name="Chu M."/>
            <person name="Cheng C."/>
            <person name="Hour A."/>
            <person name="Lee P."/>
            <person name="Lin S."/>
            <person name="Lin Y."/>
            <person name="Liou J."/>
            <person name="Liu S."/>
            <person name="Hsing Y."/>
            <person name="Raghuvanshi S."/>
            <person name="Mohanty A."/>
            <person name="Bharti A.K."/>
            <person name="Gaur A."/>
            <person name="Gupta V."/>
            <person name="Kumar D."/>
            <person name="Ravi V."/>
            <person name="Vij S."/>
            <person name="Kapur A."/>
            <person name="Khurana P."/>
            <person name="Khurana P."/>
            <person name="Khurana J.P."/>
            <person name="Tyagi A.K."/>
            <person name="Gaikwad K."/>
            <person name="Singh A."/>
            <person name="Dalal V."/>
            <person name="Srivastava S."/>
            <person name="Dixit A."/>
            <person name="Pal A.K."/>
            <person name="Ghazi I.A."/>
            <person name="Yadav M."/>
            <person name="Pandit A."/>
            <person name="Bhargava A."/>
            <person name="Sureshbabu K."/>
            <person name="Batra K."/>
            <person name="Sharma T.R."/>
            <person name="Mohapatra T."/>
            <person name="Singh N.K."/>
            <person name="Messing J."/>
            <person name="Nelson A.B."/>
            <person name="Fuks G."/>
            <person name="Kavchok S."/>
            <person name="Keizer G."/>
            <person name="Linton E."/>
            <person name="Llaca V."/>
            <person name="Song R."/>
            <person name="Tanyolac B."/>
            <person name="Young S."/>
            <person name="Ho-Il K."/>
            <person name="Hahn J.H."/>
            <person name="Sangsakoo G."/>
            <person name="Vanavichit A."/>
            <person name="de Mattos Luiz.A.T."/>
            <person name="Zimmer P.D."/>
            <person name="Malone G."/>
            <person name="Dellagostin O."/>
            <person name="de Oliveira A.C."/>
            <person name="Bevan M."/>
            <person name="Bancroft I."/>
            <person name="Minx P."/>
            <person name="Cordum H."/>
            <person name="Wilson R."/>
            <person name="Cheng Z."/>
            <person name="Jin W."/>
            <person name="Jiang J."/>
            <person name="Leong S.A."/>
            <person name="Iwama H."/>
            <person name="Gojobori T."/>
            <person name="Itoh T."/>
            <person name="Niimura Y."/>
            <person name="Fujii Y."/>
            <person name="Habara T."/>
            <person name="Sakai H."/>
            <person name="Sato Y."/>
            <person name="Wilson G."/>
            <person name="Kumar K."/>
            <person name="McCouch S."/>
            <person name="Juretic N."/>
            <person name="Hoen D."/>
            <person name="Wright S."/>
            <person name="Bruskiewich R."/>
            <person name="Bureau T."/>
            <person name="Miyao A."/>
            <person name="Hirochika H."/>
            <person name="Nishikawa T."/>
            <person name="Kadowaki K."/>
            <person name="Sugiura M."/>
            <person name="Burr B."/>
            <person name="Sasaki T."/>
        </authorList>
    </citation>
    <scope>NUCLEOTIDE SEQUENCE [LARGE SCALE GENOMIC DNA]</scope>
    <source>
        <strain evidence="3">cv. Nipponbare</strain>
    </source>
</reference>
<accession>Q84MR0</accession>
<sequence length="43" mass="4817">MPPNLTGMEVAEREPGPTVEPPRDGEEMKEGKEEELVADMPFF</sequence>
<evidence type="ECO:0000256" key="1">
    <source>
        <dbReference type="SAM" id="MobiDB-lite"/>
    </source>
</evidence>
<evidence type="ECO:0000313" key="2">
    <source>
        <dbReference type="EMBL" id="AAP12982.1"/>
    </source>
</evidence>
<dbReference type="AlphaFoldDB" id="Q84MR0"/>
<dbReference type="Proteomes" id="UP000000763">
    <property type="component" value="Chromosome 3"/>
</dbReference>
<feature type="compositionally biased region" description="Basic and acidic residues" evidence="1">
    <location>
        <begin position="10"/>
        <end position="35"/>
    </location>
</feature>
<feature type="region of interest" description="Disordered" evidence="1">
    <location>
        <begin position="1"/>
        <end position="43"/>
    </location>
</feature>
<reference evidence="3" key="2">
    <citation type="journal article" date="2008" name="Nucleic Acids Res.">
        <title>The rice annotation project database (RAP-DB): 2008 update.</title>
        <authorList>
            <consortium name="The rice annotation project (RAP)"/>
        </authorList>
    </citation>
    <scope>GENOME REANNOTATION</scope>
    <source>
        <strain evidence="3">cv. Nipponbare</strain>
    </source>
</reference>
<dbReference type="EMBL" id="AC135559">
    <property type="protein sequence ID" value="AAP12982.1"/>
    <property type="molecule type" value="Genomic_DNA"/>
</dbReference>